<proteinExistence type="predicted"/>
<gene>
    <name evidence="1" type="ORF">GCM10007933_29260</name>
</gene>
<dbReference type="SUPFAM" id="SSF51182">
    <property type="entry name" value="RmlC-like cupins"/>
    <property type="match status" value="1"/>
</dbReference>
<evidence type="ECO:0000313" key="1">
    <source>
        <dbReference type="EMBL" id="GLT23460.1"/>
    </source>
</evidence>
<dbReference type="InterPro" id="IPR011051">
    <property type="entry name" value="RmlC_Cupin_sf"/>
</dbReference>
<sequence length="210" mass="23758">MLADLGIPLELSRVREEPLAALQCAVKTWLMRESPNCLIHPHGFYVVLLGRTATEEWRLHFWPHGPRIVTGMPAFIHTHNCHVASRILKGQITNILYNVSADSTGCQPLYEVDYSGDRYAAATSNRLRKTATRVHVAIQQRDTYTCGDTYNVERNAYHEAVVSDRDFTSTLVCMHGRSTDSVMVVGLDGYPQTIAFTRAEYRALDFAEWL</sequence>
<organism evidence="1 2">
    <name type="scientific">Zoogloea oryzae</name>
    <dbReference type="NCBI Taxonomy" id="310767"/>
    <lineage>
        <taxon>Bacteria</taxon>
        <taxon>Pseudomonadati</taxon>
        <taxon>Pseudomonadota</taxon>
        <taxon>Betaproteobacteria</taxon>
        <taxon>Rhodocyclales</taxon>
        <taxon>Zoogloeaceae</taxon>
        <taxon>Zoogloea</taxon>
    </lineage>
</organism>
<name>A0ABQ6FFD8_9RHOO</name>
<dbReference type="Proteomes" id="UP001157167">
    <property type="component" value="Unassembled WGS sequence"/>
</dbReference>
<accession>A0ABQ6FFD8</accession>
<reference evidence="2" key="1">
    <citation type="journal article" date="2019" name="Int. J. Syst. Evol. Microbiol.">
        <title>The Global Catalogue of Microorganisms (GCM) 10K type strain sequencing project: providing services to taxonomists for standard genome sequencing and annotation.</title>
        <authorList>
            <consortium name="The Broad Institute Genomics Platform"/>
            <consortium name="The Broad Institute Genome Sequencing Center for Infectious Disease"/>
            <person name="Wu L."/>
            <person name="Ma J."/>
        </authorList>
    </citation>
    <scope>NUCLEOTIDE SEQUENCE [LARGE SCALE GENOMIC DNA]</scope>
    <source>
        <strain evidence="2">NBRC 102407</strain>
    </source>
</reference>
<keyword evidence="2" id="KW-1185">Reference proteome</keyword>
<evidence type="ECO:0000313" key="2">
    <source>
        <dbReference type="Proteomes" id="UP001157167"/>
    </source>
</evidence>
<protein>
    <submittedName>
        <fullName evidence="1">Uncharacterized protein</fullName>
    </submittedName>
</protein>
<comment type="caution">
    <text evidence="1">The sequence shown here is derived from an EMBL/GenBank/DDBJ whole genome shotgun (WGS) entry which is preliminary data.</text>
</comment>
<dbReference type="EMBL" id="BSPX01000048">
    <property type="protein sequence ID" value="GLT23460.1"/>
    <property type="molecule type" value="Genomic_DNA"/>
</dbReference>